<feature type="domain" description="Nif11" evidence="1">
    <location>
        <begin position="1"/>
        <end position="48"/>
    </location>
</feature>
<comment type="caution">
    <text evidence="2">The sequence shown here is derived from an EMBL/GenBank/DDBJ whole genome shotgun (WGS) entry which is preliminary data.</text>
</comment>
<sequence>MSVESCVDFLQATQDRPELAQQLKAVTGMNEIIALGGRHGFDFTAPELARGSATFAATAEPAPAPAPPAETAFYHHEYDLAAVPELAGLIDELPRLKVRPPVDMGAFHARFRAEDLESTSQSPADPAFQAWHRQMMAAHWRDPADADAPRRDFHLVNLDEHVEHPGYQDYFEAKTNAIRLLEGVFGDEVRLSGAMWYPPRSYRLWHTNEDQPGWRMYVVDLDDDFPDGGATSFFRYQNPRTGELVTLRERRRIVRFFKAEQDPDKLFWHCIVNPTERHRWSFGFVVPEDWRSRLTGLRDE</sequence>
<name>A0A840NHT3_9PSEU</name>
<dbReference type="AlphaFoldDB" id="A0A840NHT3"/>
<protein>
    <submittedName>
        <fullName evidence="2">Putative ribosomally synthesized peptide with nif11-like leader</fullName>
    </submittedName>
</protein>
<evidence type="ECO:0000313" key="3">
    <source>
        <dbReference type="Proteomes" id="UP000580474"/>
    </source>
</evidence>
<gene>
    <name evidence="2" type="ORF">BJ969_001820</name>
</gene>
<dbReference type="RefSeq" id="WP_184478414.1">
    <property type="nucleotide sequence ID" value="NZ_JACHIV010000001.1"/>
</dbReference>
<dbReference type="EMBL" id="JACHIV010000001">
    <property type="protein sequence ID" value="MBB5068732.1"/>
    <property type="molecule type" value="Genomic_DNA"/>
</dbReference>
<evidence type="ECO:0000259" key="1">
    <source>
        <dbReference type="Pfam" id="PF07862"/>
    </source>
</evidence>
<dbReference type="InterPro" id="IPR012903">
    <property type="entry name" value="Nif11"/>
</dbReference>
<keyword evidence="3" id="KW-1185">Reference proteome</keyword>
<evidence type="ECO:0000313" key="2">
    <source>
        <dbReference type="EMBL" id="MBB5068732.1"/>
    </source>
</evidence>
<organism evidence="2 3">
    <name type="scientific">Saccharopolyspora gloriosae</name>
    <dbReference type="NCBI Taxonomy" id="455344"/>
    <lineage>
        <taxon>Bacteria</taxon>
        <taxon>Bacillati</taxon>
        <taxon>Actinomycetota</taxon>
        <taxon>Actinomycetes</taxon>
        <taxon>Pseudonocardiales</taxon>
        <taxon>Pseudonocardiaceae</taxon>
        <taxon>Saccharopolyspora</taxon>
    </lineage>
</organism>
<reference evidence="2 3" key="1">
    <citation type="submission" date="2020-08" db="EMBL/GenBank/DDBJ databases">
        <title>Sequencing the genomes of 1000 actinobacteria strains.</title>
        <authorList>
            <person name="Klenk H.-P."/>
        </authorList>
    </citation>
    <scope>NUCLEOTIDE SEQUENCE [LARGE SCALE GENOMIC DNA]</scope>
    <source>
        <strain evidence="2 3">DSM 45582</strain>
    </source>
</reference>
<dbReference type="Proteomes" id="UP000580474">
    <property type="component" value="Unassembled WGS sequence"/>
</dbReference>
<dbReference type="Pfam" id="PF07862">
    <property type="entry name" value="Nif11"/>
    <property type="match status" value="1"/>
</dbReference>
<proteinExistence type="predicted"/>
<accession>A0A840NHT3</accession>